<dbReference type="InterPro" id="IPR027417">
    <property type="entry name" value="P-loop_NTPase"/>
</dbReference>
<evidence type="ECO:0000313" key="2">
    <source>
        <dbReference type="EMBL" id="RHG27971.1"/>
    </source>
</evidence>
<dbReference type="SUPFAM" id="SSF52540">
    <property type="entry name" value="P-loop containing nucleoside triphosphate hydrolases"/>
    <property type="match status" value="1"/>
</dbReference>
<dbReference type="Pfam" id="PF13175">
    <property type="entry name" value="AAA_15"/>
    <property type="match status" value="1"/>
</dbReference>
<feature type="domain" description="Endonuclease GajA/Old nuclease/RecF-like AAA" evidence="1">
    <location>
        <begin position="1"/>
        <end position="380"/>
    </location>
</feature>
<protein>
    <submittedName>
        <fullName evidence="2">DUF2813 domain-containing protein</fullName>
    </submittedName>
</protein>
<proteinExistence type="predicted"/>
<dbReference type="Proteomes" id="UP000284051">
    <property type="component" value="Unassembled WGS sequence"/>
</dbReference>
<dbReference type="InterPro" id="IPR041685">
    <property type="entry name" value="AAA_GajA/Old/RecF-like"/>
</dbReference>
<dbReference type="PANTHER" id="PTHR43581">
    <property type="entry name" value="ATP/GTP PHOSPHATASE"/>
    <property type="match status" value="1"/>
</dbReference>
<dbReference type="RefSeq" id="WP_006859372.1">
    <property type="nucleotide sequence ID" value="NZ_CP102289.1"/>
</dbReference>
<dbReference type="AlphaFoldDB" id="A0A3R6E377"/>
<name>A0A3R6E377_9FIRM</name>
<dbReference type="PANTHER" id="PTHR43581:SF4">
    <property type="entry name" value="ATP_GTP PHOSPHATASE"/>
    <property type="match status" value="1"/>
</dbReference>
<organism evidence="2 3">
    <name type="scientific">Roseburia intestinalis</name>
    <dbReference type="NCBI Taxonomy" id="166486"/>
    <lineage>
        <taxon>Bacteria</taxon>
        <taxon>Bacillati</taxon>
        <taxon>Bacillota</taxon>
        <taxon>Clostridia</taxon>
        <taxon>Lachnospirales</taxon>
        <taxon>Lachnospiraceae</taxon>
        <taxon>Roseburia</taxon>
    </lineage>
</organism>
<evidence type="ECO:0000313" key="3">
    <source>
        <dbReference type="Proteomes" id="UP000284051"/>
    </source>
</evidence>
<dbReference type="GeneID" id="61432613"/>
<reference evidence="2 3" key="1">
    <citation type="submission" date="2018-08" db="EMBL/GenBank/DDBJ databases">
        <title>A genome reference for cultivated species of the human gut microbiota.</title>
        <authorList>
            <person name="Zou Y."/>
            <person name="Xue W."/>
            <person name="Luo G."/>
        </authorList>
    </citation>
    <scope>NUCLEOTIDE SEQUENCE [LARGE SCALE GENOMIC DNA]</scope>
    <source>
        <strain evidence="2 3">AM22-21LB</strain>
    </source>
</reference>
<gene>
    <name evidence="2" type="ORF">DW264_10865</name>
</gene>
<comment type="caution">
    <text evidence="2">The sequence shown here is derived from an EMBL/GenBank/DDBJ whole genome shotgun (WGS) entry which is preliminary data.</text>
</comment>
<dbReference type="EMBL" id="QRID01000009">
    <property type="protein sequence ID" value="RHG27971.1"/>
    <property type="molecule type" value="Genomic_DNA"/>
</dbReference>
<accession>A0A3R6E377</accession>
<dbReference type="InterPro" id="IPR051396">
    <property type="entry name" value="Bact_Antivir_Def_Nuclease"/>
</dbReference>
<sequence length="521" mass="59299">MKIESIKIKNFRSYKEETIIRFDNLTVLVGRNDIGKSTILEALDIFFNDGGGIIKIDKSDLNIQAARNGDSETVISVCFSELPESIIIDSAVQTTLADEYMLNADGLLEVVKKYKNGGKASVFIHAKHPMNPDCKDLLLKKNAELKSIIKGMGIECENQRINTTMRRAIWEHYEGSLDLQDMEIDVSKEDAKKIWDKLSSYMPVYSLFQSDRKNSDGDSEVQDPLKEAVKQIINDEELQQTLASVAEVVETKLKEVSSRTLEKLREMDPAVANSLNPVIPTADKLKWADVFKAVSISGDEDIPINKRGSGVKRLVLLNFFRAEAERRAAEGDSTGIIYAIEEPETSQHSNNQRVLIKALKELAQAANTQILLTTHSPVIVKELDFENLRLIFEDEVGKRVLSVEPAVLQYPSLNEVNYAAYGEATEEYHNELYGFLEFQQWLNDYKAGRQQRPYLYVKNGNTKTWNLDLTEYVRHQIHHPENHSNTHFTQSELRQSIEDMRLYIRNRAETEGIWDPIPDGE</sequence>
<evidence type="ECO:0000259" key="1">
    <source>
        <dbReference type="Pfam" id="PF13175"/>
    </source>
</evidence>
<dbReference type="Gene3D" id="3.40.50.300">
    <property type="entry name" value="P-loop containing nucleotide triphosphate hydrolases"/>
    <property type="match status" value="1"/>
</dbReference>